<evidence type="ECO:0000256" key="3">
    <source>
        <dbReference type="SAM" id="SignalP"/>
    </source>
</evidence>
<feature type="signal peptide" evidence="3">
    <location>
        <begin position="1"/>
        <end position="19"/>
    </location>
</feature>
<evidence type="ECO:0000313" key="4">
    <source>
        <dbReference type="EMBL" id="EAR92580.1"/>
    </source>
</evidence>
<keyword evidence="2 4" id="KW-0812">Transmembrane</keyword>
<dbReference type="GeneID" id="7838010"/>
<reference evidence="5" key="1">
    <citation type="journal article" date="2006" name="PLoS Biol.">
        <title>Macronuclear genome sequence of the ciliate Tetrahymena thermophila, a model eukaryote.</title>
        <authorList>
            <person name="Eisen J.A."/>
            <person name="Coyne R.S."/>
            <person name="Wu M."/>
            <person name="Wu D."/>
            <person name="Thiagarajan M."/>
            <person name="Wortman J.R."/>
            <person name="Badger J.H."/>
            <person name="Ren Q."/>
            <person name="Amedeo P."/>
            <person name="Jones K.M."/>
            <person name="Tallon L.J."/>
            <person name="Delcher A.L."/>
            <person name="Salzberg S.L."/>
            <person name="Silva J.C."/>
            <person name="Haas B.J."/>
            <person name="Majoros W.H."/>
            <person name="Farzad M."/>
            <person name="Carlton J.M."/>
            <person name="Smith R.K. Jr."/>
            <person name="Garg J."/>
            <person name="Pearlman R.E."/>
            <person name="Karrer K.M."/>
            <person name="Sun L."/>
            <person name="Manning G."/>
            <person name="Elde N.C."/>
            <person name="Turkewitz A.P."/>
            <person name="Asai D.J."/>
            <person name="Wilkes D.E."/>
            <person name="Wang Y."/>
            <person name="Cai H."/>
            <person name="Collins K."/>
            <person name="Stewart B.A."/>
            <person name="Lee S.R."/>
            <person name="Wilamowska K."/>
            <person name="Weinberg Z."/>
            <person name="Ruzzo W.L."/>
            <person name="Wloga D."/>
            <person name="Gaertig J."/>
            <person name="Frankel J."/>
            <person name="Tsao C.-C."/>
            <person name="Gorovsky M.A."/>
            <person name="Keeling P.J."/>
            <person name="Waller R.F."/>
            <person name="Patron N.J."/>
            <person name="Cherry J.M."/>
            <person name="Stover N.A."/>
            <person name="Krieger C.J."/>
            <person name="del Toro C."/>
            <person name="Ryder H.F."/>
            <person name="Williamson S.C."/>
            <person name="Barbeau R.A."/>
            <person name="Hamilton E.P."/>
            <person name="Orias E."/>
        </authorList>
    </citation>
    <scope>NUCLEOTIDE SEQUENCE [LARGE SCALE GENOMIC DNA]</scope>
    <source>
        <strain evidence="5">SB210</strain>
    </source>
</reference>
<dbReference type="Proteomes" id="UP000009168">
    <property type="component" value="Unassembled WGS sequence"/>
</dbReference>
<keyword evidence="2" id="KW-1133">Transmembrane helix</keyword>
<dbReference type="KEGG" id="tet:TTHERM_00091730"/>
<dbReference type="EMBL" id="GG662749">
    <property type="protein sequence ID" value="EAR92580.1"/>
    <property type="molecule type" value="Genomic_DNA"/>
</dbReference>
<evidence type="ECO:0000256" key="2">
    <source>
        <dbReference type="SAM" id="Phobius"/>
    </source>
</evidence>
<keyword evidence="2" id="KW-0472">Membrane</keyword>
<organism evidence="4 5">
    <name type="scientific">Tetrahymena thermophila (strain SB210)</name>
    <dbReference type="NCBI Taxonomy" id="312017"/>
    <lineage>
        <taxon>Eukaryota</taxon>
        <taxon>Sar</taxon>
        <taxon>Alveolata</taxon>
        <taxon>Ciliophora</taxon>
        <taxon>Intramacronucleata</taxon>
        <taxon>Oligohymenophorea</taxon>
        <taxon>Hymenostomatida</taxon>
        <taxon>Tetrahymenina</taxon>
        <taxon>Tetrahymenidae</taxon>
        <taxon>Tetrahymena</taxon>
    </lineage>
</organism>
<keyword evidence="3" id="KW-0732">Signal</keyword>
<evidence type="ECO:0000256" key="1">
    <source>
        <dbReference type="SAM" id="MobiDB-lite"/>
    </source>
</evidence>
<protein>
    <submittedName>
        <fullName evidence="4">Transmembrane protein, putative</fullName>
    </submittedName>
</protein>
<sequence length="239" mass="27407">MSYLINIPILLLSIILVQANQKSVSQCLPKNNYGCLDILGDCAQSTFSCADYCSSNSDCHLNCCYQNYCIAGSKCIDNSSPSNNSAIFLAIFLPVFFGTFFLIIIIICIVRKCIISNRNKGVVAQTNQAAINNQFQMNQEMLRQNAQMQQMYYNQQPQQVGAIQPYNYQNNFQPAFDNQIPQMQPYNMNQMYYPQQQYMQPQQQFQPTSVNPSQQMQPQQAYTQKPPENNNKQQLVTYI</sequence>
<gene>
    <name evidence="4" type="ORF">TTHERM_00091730</name>
</gene>
<dbReference type="RefSeq" id="XP_001012825.1">
    <property type="nucleotide sequence ID" value="XM_001012825.2"/>
</dbReference>
<feature type="region of interest" description="Disordered" evidence="1">
    <location>
        <begin position="202"/>
        <end position="239"/>
    </location>
</feature>
<name>Q236C0_TETTS</name>
<accession>Q236C0</accession>
<feature type="chain" id="PRO_5005693743" evidence="3">
    <location>
        <begin position="20"/>
        <end position="239"/>
    </location>
</feature>
<dbReference type="HOGENOM" id="CLU_1163154_0_0_1"/>
<keyword evidence="5" id="KW-1185">Reference proteome</keyword>
<feature type="transmembrane region" description="Helical" evidence="2">
    <location>
        <begin position="86"/>
        <end position="110"/>
    </location>
</feature>
<evidence type="ECO:0000313" key="5">
    <source>
        <dbReference type="Proteomes" id="UP000009168"/>
    </source>
</evidence>
<feature type="compositionally biased region" description="Polar residues" evidence="1">
    <location>
        <begin position="205"/>
        <end position="239"/>
    </location>
</feature>
<dbReference type="AlphaFoldDB" id="Q236C0"/>
<dbReference type="InParanoid" id="Q236C0"/>
<proteinExistence type="predicted"/>